<feature type="compositionally biased region" description="Polar residues" evidence="8">
    <location>
        <begin position="934"/>
        <end position="957"/>
    </location>
</feature>
<evidence type="ECO:0000256" key="4">
    <source>
        <dbReference type="ARBA" id="ARBA00022741"/>
    </source>
</evidence>
<feature type="region of interest" description="Disordered" evidence="8">
    <location>
        <begin position="457"/>
        <end position="477"/>
    </location>
</feature>
<comment type="similarity">
    <text evidence="1">Belongs to the protein kinase superfamily. CMGC Ser/Thr protein kinase family. CDC2/CDKX subfamily.</text>
</comment>
<feature type="binding site" evidence="7">
    <location>
        <position position="247"/>
    </location>
    <ligand>
        <name>ATP</name>
        <dbReference type="ChEBI" id="CHEBI:30616"/>
    </ligand>
</feature>
<evidence type="ECO:0000256" key="8">
    <source>
        <dbReference type="SAM" id="MobiDB-lite"/>
    </source>
</evidence>
<feature type="compositionally biased region" description="Polar residues" evidence="8">
    <location>
        <begin position="1"/>
        <end position="19"/>
    </location>
</feature>
<dbReference type="GO" id="GO:0004693">
    <property type="term" value="F:cyclin-dependent protein serine/threonine kinase activity"/>
    <property type="evidence" value="ECO:0007669"/>
    <property type="project" value="TreeGrafter"/>
</dbReference>
<reference evidence="10" key="1">
    <citation type="submission" date="2016-01" db="EMBL/GenBank/DDBJ databases">
        <title>Reference transcriptome for the parasite Schistocephalus solidus: insights into the molecular evolution of parasitism.</title>
        <authorList>
            <person name="Hebert F.O."/>
            <person name="Grambauer S."/>
            <person name="Barber I."/>
            <person name="Landry C.R."/>
            <person name="Aubin-Horth N."/>
        </authorList>
    </citation>
    <scope>NUCLEOTIDE SEQUENCE</scope>
</reference>
<evidence type="ECO:0000256" key="3">
    <source>
        <dbReference type="ARBA" id="ARBA00022679"/>
    </source>
</evidence>
<dbReference type="InterPro" id="IPR017441">
    <property type="entry name" value="Protein_kinase_ATP_BS"/>
</dbReference>
<feature type="region of interest" description="Disordered" evidence="8">
    <location>
        <begin position="652"/>
        <end position="676"/>
    </location>
</feature>
<feature type="region of interest" description="Disordered" evidence="8">
    <location>
        <begin position="118"/>
        <end position="150"/>
    </location>
</feature>
<evidence type="ECO:0000256" key="2">
    <source>
        <dbReference type="ARBA" id="ARBA00022527"/>
    </source>
</evidence>
<dbReference type="InterPro" id="IPR008271">
    <property type="entry name" value="Ser/Thr_kinase_AS"/>
</dbReference>
<dbReference type="GO" id="GO:0005524">
    <property type="term" value="F:ATP binding"/>
    <property type="evidence" value="ECO:0007669"/>
    <property type="project" value="UniProtKB-UniRule"/>
</dbReference>
<keyword evidence="5" id="KW-0418">Kinase</keyword>
<name>A0A0X3NGD1_SCHSO</name>
<gene>
    <name evidence="10" type="ORF">TR119896</name>
</gene>
<organism evidence="10">
    <name type="scientific">Schistocephalus solidus</name>
    <name type="common">Tapeworm</name>
    <dbReference type="NCBI Taxonomy" id="70667"/>
    <lineage>
        <taxon>Eukaryota</taxon>
        <taxon>Metazoa</taxon>
        <taxon>Spiralia</taxon>
        <taxon>Lophotrochozoa</taxon>
        <taxon>Platyhelminthes</taxon>
        <taxon>Cestoda</taxon>
        <taxon>Eucestoda</taxon>
        <taxon>Diphyllobothriidea</taxon>
        <taxon>Diphyllobothriidae</taxon>
        <taxon>Schistocephalus</taxon>
    </lineage>
</organism>
<evidence type="ECO:0000256" key="1">
    <source>
        <dbReference type="ARBA" id="ARBA00006485"/>
    </source>
</evidence>
<sequence>LVKTSSLVYSKSSTPVGQDSSHKSHRRTRSASGSTTKLASFWSFLFSGAGGRHKQHAVAPLASATAVVASSSGTTVKQIKSGAFHMRLWYRKNSRTPDKTASGLRTSMSHYELNGVHSSRMKLTAESEERPLKSHSQERPRSEGFNDPSLTGFPLTASCLADSTTNHLGALERGDGKGAGVDSGISCRTATWRSRGSSAARSIGGLASAESFGLMESYKKMEVLGEGSYATVYRGFSHLANQIVAVKEIRINPDEGLPFTAIREASLLKSLRHANIVTLHDIVYTKSTLNFVFEYVDSDLSKLMEKNPNGLRSQNVQLLLYQLLRGLAYCHDRQILHRDLKPQNLLVAGTGDLKLADFGLARAKSVPSQTYSHEVVTLWYRPPDVLLGSTNYTASLDMWGVGCIFLEMLTGMATFPGSKDAVDQLDKIFKYMGTPTEVTWPGVSKLPKYKLLLGEERNHAKDAPKGDADQNGSSRRRRLWHVGKPLQRLAPRLMHLEHAAALAIGLLQLPPERRLTARAAMRHPYFTTSLPTAQLACLPDTMSIFSVPGIRMSSESPRISVHRPVRPSHLKTVAPRTYADVLPQQTTSLDDEQYAVPGPLMQPCGANSVSNVTVSNLTRAQPQNPSSNQKGKLSTGIVATTYTPVWKHYERQNRGGSEQKCSQSLSQMPPRGVTAQHSGLVSADGAEPVSMSSESTCRRCQAAPPQWVPSSTLMAGSSPSAAMMFPPYAAAVPALAYCLPYLPSSPPTIPLCASIPTPLSCKPDPSSSIRQPVAAAAPNVVAGAASFVSLPFRQDLMPFFAPIPFVPAYPLQRAPDRTCQQNEAFQQVQQNMDGMVAAAEVSTNSPAVQRQPSQPLSQLVPADLTAEACREQQDIATRRLQPLPFSYPASPDIVWMVPWIPQSYYPSFPYAPTRVESVVAGDILEPGCVKVSSSQALKNSKSPLTVSRTDAVITSPTQAPPPPSRSEKDAATTTHRRQSHSAETVSGTGSLTDTSFCLASLGGTPHKMCLSNHYGPDRSERGNQNNGSVCPPPDGSSISSTERLVSMNRSASFTASDRLRLNYSCSPPPPPPQFRLPRSHAFYAGLWPEAAHHFACSHPTDDCGSQPPGRQLTAPFSESGRTQIVHCDHTSYSPGRQPSQAE</sequence>
<dbReference type="PROSITE" id="PS50011">
    <property type="entry name" value="PROTEIN_KINASE_DOM"/>
    <property type="match status" value="1"/>
</dbReference>
<dbReference type="Gene3D" id="1.10.510.10">
    <property type="entry name" value="Transferase(Phosphotransferase) domain 1"/>
    <property type="match status" value="1"/>
</dbReference>
<dbReference type="GO" id="GO:0005634">
    <property type="term" value="C:nucleus"/>
    <property type="evidence" value="ECO:0007669"/>
    <property type="project" value="TreeGrafter"/>
</dbReference>
<dbReference type="PANTHER" id="PTHR24056:SF246">
    <property type="entry name" value="ECDYSONE-INDUCED PROTEIN 63E, ISOFORM N"/>
    <property type="match status" value="1"/>
</dbReference>
<dbReference type="FunFam" id="1.10.510.10:FF:000624">
    <property type="entry name" value="Mitogen-activated protein kinase"/>
    <property type="match status" value="1"/>
</dbReference>
<feature type="region of interest" description="Disordered" evidence="8">
    <location>
        <begin position="1098"/>
        <end position="1142"/>
    </location>
</feature>
<feature type="compositionally biased region" description="Basic and acidic residues" evidence="8">
    <location>
        <begin position="123"/>
        <end position="144"/>
    </location>
</feature>
<evidence type="ECO:0000313" key="10">
    <source>
        <dbReference type="EMBL" id="JAP39034.1"/>
    </source>
</evidence>
<dbReference type="InterPro" id="IPR011009">
    <property type="entry name" value="Kinase-like_dom_sf"/>
</dbReference>
<dbReference type="PROSITE" id="PS00108">
    <property type="entry name" value="PROTEIN_KINASE_ST"/>
    <property type="match status" value="1"/>
</dbReference>
<feature type="non-terminal residue" evidence="10">
    <location>
        <position position="1"/>
    </location>
</feature>
<evidence type="ECO:0000259" key="9">
    <source>
        <dbReference type="PROSITE" id="PS50011"/>
    </source>
</evidence>
<feature type="compositionally biased region" description="Polar residues" evidence="8">
    <location>
        <begin position="654"/>
        <end position="667"/>
    </location>
</feature>
<dbReference type="SUPFAM" id="SSF56112">
    <property type="entry name" value="Protein kinase-like (PK-like)"/>
    <property type="match status" value="1"/>
</dbReference>
<feature type="compositionally biased region" description="Polar residues" evidence="8">
    <location>
        <begin position="1130"/>
        <end position="1142"/>
    </location>
</feature>
<dbReference type="PROSITE" id="PS00107">
    <property type="entry name" value="PROTEIN_KINASE_ATP"/>
    <property type="match status" value="1"/>
</dbReference>
<keyword evidence="3" id="KW-0808">Transferase</keyword>
<keyword evidence="4 7" id="KW-0547">Nucleotide-binding</keyword>
<keyword evidence="6 7" id="KW-0067">ATP-binding</keyword>
<accession>A0A0X3NGD1</accession>
<evidence type="ECO:0000256" key="7">
    <source>
        <dbReference type="PROSITE-ProRule" id="PRU10141"/>
    </source>
</evidence>
<feature type="region of interest" description="Disordered" evidence="8">
    <location>
        <begin position="1012"/>
        <end position="1040"/>
    </location>
</feature>
<dbReference type="GO" id="GO:0005737">
    <property type="term" value="C:cytoplasm"/>
    <property type="evidence" value="ECO:0007669"/>
    <property type="project" value="TreeGrafter"/>
</dbReference>
<dbReference type="InterPro" id="IPR000719">
    <property type="entry name" value="Prot_kinase_dom"/>
</dbReference>
<dbReference type="PANTHER" id="PTHR24056">
    <property type="entry name" value="CELL DIVISION PROTEIN KINASE"/>
    <property type="match status" value="1"/>
</dbReference>
<dbReference type="EMBL" id="GEEE01024191">
    <property type="protein sequence ID" value="JAP39034.1"/>
    <property type="molecule type" value="Transcribed_RNA"/>
</dbReference>
<dbReference type="InterPro" id="IPR050108">
    <property type="entry name" value="CDK"/>
</dbReference>
<dbReference type="Pfam" id="PF00069">
    <property type="entry name" value="Pkinase"/>
    <property type="match status" value="1"/>
</dbReference>
<feature type="compositionally biased region" description="Basic and acidic residues" evidence="8">
    <location>
        <begin position="457"/>
        <end position="468"/>
    </location>
</feature>
<dbReference type="Gene3D" id="3.30.200.20">
    <property type="entry name" value="Phosphorylase Kinase, domain 1"/>
    <property type="match status" value="1"/>
</dbReference>
<proteinExistence type="inferred from homology"/>
<protein>
    <recommendedName>
        <fullName evidence="9">Protein kinase domain-containing protein</fullName>
    </recommendedName>
</protein>
<feature type="domain" description="Protein kinase" evidence="9">
    <location>
        <begin position="218"/>
        <end position="526"/>
    </location>
</feature>
<evidence type="ECO:0000256" key="5">
    <source>
        <dbReference type="ARBA" id="ARBA00022777"/>
    </source>
</evidence>
<feature type="region of interest" description="Disordered" evidence="8">
    <location>
        <begin position="934"/>
        <end position="988"/>
    </location>
</feature>
<evidence type="ECO:0000256" key="6">
    <source>
        <dbReference type="ARBA" id="ARBA00022840"/>
    </source>
</evidence>
<dbReference type="SMART" id="SM00220">
    <property type="entry name" value="S_TKc"/>
    <property type="match status" value="1"/>
</dbReference>
<keyword evidence="2" id="KW-0723">Serine/threonine-protein kinase</keyword>
<feature type="region of interest" description="Disordered" evidence="8">
    <location>
        <begin position="1"/>
        <end position="32"/>
    </location>
</feature>
<dbReference type="AlphaFoldDB" id="A0A0X3NGD1"/>